<dbReference type="Proteomes" id="UP001477870">
    <property type="component" value="Unassembled WGS sequence"/>
</dbReference>
<proteinExistence type="predicted"/>
<dbReference type="EMBL" id="JBBMQO010000002">
    <property type="protein sequence ID" value="MEM5500668.1"/>
    <property type="molecule type" value="Genomic_DNA"/>
</dbReference>
<organism evidence="2 3">
    <name type="scientific">Ahrensia kielensis</name>
    <dbReference type="NCBI Taxonomy" id="76980"/>
    <lineage>
        <taxon>Bacteria</taxon>
        <taxon>Pseudomonadati</taxon>
        <taxon>Pseudomonadota</taxon>
        <taxon>Alphaproteobacteria</taxon>
        <taxon>Hyphomicrobiales</taxon>
        <taxon>Ahrensiaceae</taxon>
        <taxon>Ahrensia</taxon>
    </lineage>
</organism>
<evidence type="ECO:0000313" key="2">
    <source>
        <dbReference type="EMBL" id="MEM5500668.1"/>
    </source>
</evidence>
<keyword evidence="3" id="KW-1185">Reference proteome</keyword>
<keyword evidence="1" id="KW-0812">Transmembrane</keyword>
<keyword evidence="1" id="KW-1133">Transmembrane helix</keyword>
<evidence type="ECO:0000256" key="1">
    <source>
        <dbReference type="SAM" id="Phobius"/>
    </source>
</evidence>
<evidence type="ECO:0000313" key="3">
    <source>
        <dbReference type="Proteomes" id="UP001477870"/>
    </source>
</evidence>
<gene>
    <name evidence="2" type="ORF">WNY59_03595</name>
</gene>
<name>A0ABU9T3G7_9HYPH</name>
<accession>A0ABU9T3G7</accession>
<sequence>MEDHVEKPCWNITAWALGIFVVLVCIIAMLSGSGQELASNAVQPVS</sequence>
<reference evidence="2 3" key="1">
    <citation type="submission" date="2024-03" db="EMBL/GenBank/DDBJ databases">
        <title>Community enrichment and isolation of bacterial strains for fucoidan degradation.</title>
        <authorList>
            <person name="Sichert A."/>
        </authorList>
    </citation>
    <scope>NUCLEOTIDE SEQUENCE [LARGE SCALE GENOMIC DNA]</scope>
    <source>
        <strain evidence="2 3">AS62</strain>
    </source>
</reference>
<dbReference type="RefSeq" id="WP_018687629.1">
    <property type="nucleotide sequence ID" value="NZ_JBBMQO010000002.1"/>
</dbReference>
<comment type="caution">
    <text evidence="2">The sequence shown here is derived from an EMBL/GenBank/DDBJ whole genome shotgun (WGS) entry which is preliminary data.</text>
</comment>
<protein>
    <submittedName>
        <fullName evidence="2">Uncharacterized protein</fullName>
    </submittedName>
</protein>
<keyword evidence="1" id="KW-0472">Membrane</keyword>
<feature type="transmembrane region" description="Helical" evidence="1">
    <location>
        <begin position="12"/>
        <end position="30"/>
    </location>
</feature>